<sequence length="82" mass="9441">MKRSSIGNASDIAAKKVKWSPPEKIKFIHYWTGKVTFAQYWNGGYLPPDPEFANCELSKKVPCAEEKRIDEVVKEEENTGWH</sequence>
<reference evidence="1 2" key="1">
    <citation type="submission" date="2024-10" db="EMBL/GenBank/DDBJ databases">
        <authorList>
            <person name="Kim D."/>
        </authorList>
    </citation>
    <scope>NUCLEOTIDE SEQUENCE [LARGE SCALE GENOMIC DNA]</scope>
    <source>
        <strain evidence="1">BH-2024</strain>
    </source>
</reference>
<evidence type="ECO:0000313" key="1">
    <source>
        <dbReference type="EMBL" id="KAL3075959.1"/>
    </source>
</evidence>
<name>A0ABD2I681_9BILA</name>
<accession>A0ABD2I681</accession>
<gene>
    <name evidence="1" type="ORF">niasHT_037212</name>
</gene>
<proteinExistence type="predicted"/>
<dbReference type="EMBL" id="JBICBT010001265">
    <property type="protein sequence ID" value="KAL3075959.1"/>
    <property type="molecule type" value="Genomic_DNA"/>
</dbReference>
<comment type="caution">
    <text evidence="1">The sequence shown here is derived from an EMBL/GenBank/DDBJ whole genome shotgun (WGS) entry which is preliminary data.</text>
</comment>
<dbReference type="AlphaFoldDB" id="A0ABD2I681"/>
<organism evidence="1 2">
    <name type="scientific">Heterodera trifolii</name>
    <dbReference type="NCBI Taxonomy" id="157864"/>
    <lineage>
        <taxon>Eukaryota</taxon>
        <taxon>Metazoa</taxon>
        <taxon>Ecdysozoa</taxon>
        <taxon>Nematoda</taxon>
        <taxon>Chromadorea</taxon>
        <taxon>Rhabditida</taxon>
        <taxon>Tylenchina</taxon>
        <taxon>Tylenchomorpha</taxon>
        <taxon>Tylenchoidea</taxon>
        <taxon>Heteroderidae</taxon>
        <taxon>Heteroderinae</taxon>
        <taxon>Heterodera</taxon>
    </lineage>
</organism>
<keyword evidence="2" id="KW-1185">Reference proteome</keyword>
<dbReference type="Proteomes" id="UP001620626">
    <property type="component" value="Unassembled WGS sequence"/>
</dbReference>
<protein>
    <submittedName>
        <fullName evidence="1">Uncharacterized protein</fullName>
    </submittedName>
</protein>
<evidence type="ECO:0000313" key="2">
    <source>
        <dbReference type="Proteomes" id="UP001620626"/>
    </source>
</evidence>